<protein>
    <submittedName>
        <fullName evidence="7">Dioxygenase</fullName>
    </submittedName>
</protein>
<keyword evidence="7" id="KW-0223">Dioxygenase</keyword>
<dbReference type="Pfam" id="PF02900">
    <property type="entry name" value="LigB"/>
    <property type="match status" value="1"/>
</dbReference>
<dbReference type="CDD" id="cd07363">
    <property type="entry name" value="45_DOPA_Dioxygenase"/>
    <property type="match status" value="1"/>
</dbReference>
<feature type="domain" description="Extradiol ring-cleavage dioxygenase class III enzyme subunit B" evidence="6">
    <location>
        <begin position="44"/>
        <end position="250"/>
    </location>
</feature>
<dbReference type="SUPFAM" id="SSF53213">
    <property type="entry name" value="LigB-like"/>
    <property type="match status" value="1"/>
</dbReference>
<keyword evidence="4" id="KW-0862">Zinc</keyword>
<dbReference type="GO" id="GO:0008270">
    <property type="term" value="F:zinc ion binding"/>
    <property type="evidence" value="ECO:0007669"/>
    <property type="project" value="InterPro"/>
</dbReference>
<organism evidence="7 8">
    <name type="scientific">Shewanella zhuhaiensis</name>
    <dbReference type="NCBI Taxonomy" id="2919576"/>
    <lineage>
        <taxon>Bacteria</taxon>
        <taxon>Pseudomonadati</taxon>
        <taxon>Pseudomonadota</taxon>
        <taxon>Gammaproteobacteria</taxon>
        <taxon>Alteromonadales</taxon>
        <taxon>Shewanellaceae</taxon>
        <taxon>Shewanella</taxon>
    </lineage>
</organism>
<evidence type="ECO:0000256" key="3">
    <source>
        <dbReference type="ARBA" id="ARBA00022723"/>
    </source>
</evidence>
<dbReference type="EMBL" id="JAKUDL010000003">
    <property type="protein sequence ID" value="MCH4294744.1"/>
    <property type="molecule type" value="Genomic_DNA"/>
</dbReference>
<evidence type="ECO:0000256" key="5">
    <source>
        <dbReference type="ARBA" id="ARBA00023002"/>
    </source>
</evidence>
<evidence type="ECO:0000256" key="2">
    <source>
        <dbReference type="ARBA" id="ARBA00007581"/>
    </source>
</evidence>
<dbReference type="Proteomes" id="UP001297581">
    <property type="component" value="Unassembled WGS sequence"/>
</dbReference>
<dbReference type="PANTHER" id="PTHR30096">
    <property type="entry name" value="4,5-DOPA DIOXYGENASE EXTRADIOL-LIKE PROTEIN"/>
    <property type="match status" value="1"/>
</dbReference>
<dbReference type="PIRSF" id="PIRSF006157">
    <property type="entry name" value="Doxgns_DODA"/>
    <property type="match status" value="1"/>
</dbReference>
<dbReference type="GO" id="GO:0008198">
    <property type="term" value="F:ferrous iron binding"/>
    <property type="evidence" value="ECO:0007669"/>
    <property type="project" value="InterPro"/>
</dbReference>
<dbReference type="InterPro" id="IPR014436">
    <property type="entry name" value="Extradiol_dOase_DODA"/>
</dbReference>
<evidence type="ECO:0000313" key="7">
    <source>
        <dbReference type="EMBL" id="MCH4294744.1"/>
    </source>
</evidence>
<keyword evidence="3" id="KW-0479">Metal-binding</keyword>
<gene>
    <name evidence="7" type="ORF">MJ923_10570</name>
</gene>
<dbReference type="PANTHER" id="PTHR30096:SF0">
    <property type="entry name" value="4,5-DOPA DIOXYGENASE EXTRADIOL-LIKE PROTEIN"/>
    <property type="match status" value="1"/>
</dbReference>
<evidence type="ECO:0000256" key="1">
    <source>
        <dbReference type="ARBA" id="ARBA00001947"/>
    </source>
</evidence>
<keyword evidence="8" id="KW-1185">Reference proteome</keyword>
<reference evidence="7 8" key="1">
    <citation type="submission" date="2022-02" db="EMBL/GenBank/DDBJ databases">
        <title>The genome sequence of Shewanella sp. 3B26.</title>
        <authorList>
            <person name="Du J."/>
        </authorList>
    </citation>
    <scope>NUCLEOTIDE SEQUENCE [LARGE SCALE GENOMIC DNA]</scope>
    <source>
        <strain evidence="7 8">3B26</strain>
    </source>
</reference>
<dbReference type="RefSeq" id="WP_240591051.1">
    <property type="nucleotide sequence ID" value="NZ_JAKUDL010000003.1"/>
</dbReference>
<proteinExistence type="inferred from homology"/>
<dbReference type="Gene3D" id="3.40.830.10">
    <property type="entry name" value="LigB-like"/>
    <property type="match status" value="1"/>
</dbReference>
<comment type="cofactor">
    <cofactor evidence="1">
        <name>Zn(2+)</name>
        <dbReference type="ChEBI" id="CHEBI:29105"/>
    </cofactor>
</comment>
<dbReference type="AlphaFoldDB" id="A0AAJ1BH62"/>
<comment type="similarity">
    <text evidence="2">Belongs to the DODA-type extradiol aromatic ring-opening dioxygenase family.</text>
</comment>
<comment type="caution">
    <text evidence="7">The sequence shown here is derived from an EMBL/GenBank/DDBJ whole genome shotgun (WGS) entry which is preliminary data.</text>
</comment>
<accession>A0AAJ1BH62</accession>
<name>A0AAJ1BH62_9GAMM</name>
<dbReference type="InterPro" id="IPR004183">
    <property type="entry name" value="Xdiol_dOase_suB"/>
</dbReference>
<keyword evidence="5" id="KW-0560">Oxidoreductase</keyword>
<evidence type="ECO:0000259" key="6">
    <source>
        <dbReference type="Pfam" id="PF02900"/>
    </source>
</evidence>
<evidence type="ECO:0000313" key="8">
    <source>
        <dbReference type="Proteomes" id="UP001297581"/>
    </source>
</evidence>
<sequence length="270" mass="29085">MNTSTLNATTAPVLFIPHGGGPLPLLGDPGHQELVAFLKALPASFPKPDAILVISAHWEESQPTITGAEQPGLIYDYYGFAPESYQIRYPAPGQPVLARRIKGLLAEAGIAAHIDNERGFDHGLFVPLALMYPEANIPCVQLSLVKGLSPAQHIAIGKALAALKNDNVLILGSGFSFHNLREFRNGASQDPLNLAFEDWLAGCLLDTNTDATAKASALIHWQQAPGALYCHPREEHLLPLHLCFGAAGDAPARQIFDGHILGKKSSGWRW</sequence>
<dbReference type="GO" id="GO:0016702">
    <property type="term" value="F:oxidoreductase activity, acting on single donors with incorporation of molecular oxygen, incorporation of two atoms of oxygen"/>
    <property type="evidence" value="ECO:0007669"/>
    <property type="project" value="UniProtKB-ARBA"/>
</dbReference>
<evidence type="ECO:0000256" key="4">
    <source>
        <dbReference type="ARBA" id="ARBA00022833"/>
    </source>
</evidence>